<organism evidence="1 2">
    <name type="scientific">Nocardiopsis mangrovi</name>
    <dbReference type="NCBI Taxonomy" id="1179818"/>
    <lineage>
        <taxon>Bacteria</taxon>
        <taxon>Bacillati</taxon>
        <taxon>Actinomycetota</taxon>
        <taxon>Actinomycetes</taxon>
        <taxon>Streptosporangiales</taxon>
        <taxon>Nocardiopsidaceae</taxon>
        <taxon>Nocardiopsis</taxon>
    </lineage>
</organism>
<dbReference type="Proteomes" id="UP001595923">
    <property type="component" value="Unassembled WGS sequence"/>
</dbReference>
<name>A0ABV9E049_9ACTN</name>
<comment type="caution">
    <text evidence="1">The sequence shown here is derived from an EMBL/GenBank/DDBJ whole genome shotgun (WGS) entry which is preliminary data.</text>
</comment>
<dbReference type="RefSeq" id="WP_378577738.1">
    <property type="nucleotide sequence ID" value="NZ_JBHSFQ010000025.1"/>
</dbReference>
<evidence type="ECO:0000313" key="1">
    <source>
        <dbReference type="EMBL" id="MFC4564535.1"/>
    </source>
</evidence>
<reference evidence="2" key="1">
    <citation type="journal article" date="2019" name="Int. J. Syst. Evol. Microbiol.">
        <title>The Global Catalogue of Microorganisms (GCM) 10K type strain sequencing project: providing services to taxonomists for standard genome sequencing and annotation.</title>
        <authorList>
            <consortium name="The Broad Institute Genomics Platform"/>
            <consortium name="The Broad Institute Genome Sequencing Center for Infectious Disease"/>
            <person name="Wu L."/>
            <person name="Ma J."/>
        </authorList>
    </citation>
    <scope>NUCLEOTIDE SEQUENCE [LARGE SCALE GENOMIC DNA]</scope>
    <source>
        <strain evidence="2">XZYJ18</strain>
    </source>
</reference>
<keyword evidence="2" id="KW-1185">Reference proteome</keyword>
<sequence>MRQVEVMEPMMERKSLEEHARGVMVAEAKRRGVTISFPEPVPDHIPEDTRQWLAHVEGKGWCYFAAPGFGHEVALPAEHDFLPVNDVLATNYSLFYGTVVVKHWPKVAAAPRRA</sequence>
<gene>
    <name evidence="1" type="ORF">ACFO4E_21980</name>
</gene>
<evidence type="ECO:0000313" key="2">
    <source>
        <dbReference type="Proteomes" id="UP001595923"/>
    </source>
</evidence>
<proteinExistence type="predicted"/>
<protein>
    <submittedName>
        <fullName evidence="1">Uncharacterized protein</fullName>
    </submittedName>
</protein>
<dbReference type="EMBL" id="JBHSFQ010000025">
    <property type="protein sequence ID" value="MFC4564535.1"/>
    <property type="molecule type" value="Genomic_DNA"/>
</dbReference>
<accession>A0ABV9E049</accession>